<dbReference type="RefSeq" id="WP_183267508.1">
    <property type="nucleotide sequence ID" value="NZ_JACHFJ010000019.1"/>
</dbReference>
<evidence type="ECO:0000259" key="2">
    <source>
        <dbReference type="PROSITE" id="PS51737"/>
    </source>
</evidence>
<sequence length="567" mass="62354">MPQRVAIYARYSSDNQRDASIEDQIRLCRQRIAATEGWELEQVYRDAAISGASTQRPGYQAMLDGAREGGFDIILAEALDRLSRDQEDIAGLYKRLKFAGITLFTLAEGEISELHIGLKGTMNALFLKDLAEKTRRGQLGRVAAGKSAGGLCYGYKLAPKIIGDGMIERGDRRIDDAEAAIVRRIFRGFAEGLSPIAIAKQLNQEGIPGPDGRPWQDTAIRGHAERATGILRNELYIGRLVWNRMRYMKDPSTGKRVSRMNPREQWVTEEVPSLRIIDQELWNQVQHRLAGIREASGANDPDRPKYWETRRARHLLTGKLFCASCGGHLSAVGRDYLACGGARKRGTCGNSASIRRSQLEAAVIEALRANLMAPEDVHDFVKEFTAEWNRLAAESNAGRAHDQTRLATFQRKIDKIIEAVMDGFRTEEMKQQLEALSQQKAQLLARLSAPAVKAPSIHPNLAELYRQRVETLQSELATSNGSNSAVLEALRDLVERVDFGPGAEGGEPEIILTGALSAMVRLGLGDKAALSTPSVARDGAVSDLFACSVKVVAGARNNRELTLVAPC</sequence>
<reference evidence="3 4" key="1">
    <citation type="submission" date="2020-08" db="EMBL/GenBank/DDBJ databases">
        <title>Genomic Encyclopedia of Type Strains, Phase IV (KMG-IV): sequencing the most valuable type-strain genomes for metagenomic binning, comparative biology and taxonomic classification.</title>
        <authorList>
            <person name="Goeker M."/>
        </authorList>
    </citation>
    <scope>NUCLEOTIDE SEQUENCE [LARGE SCALE GENOMIC DNA]</scope>
    <source>
        <strain evidence="3 4">DSM 27026</strain>
    </source>
</reference>
<evidence type="ECO:0000259" key="1">
    <source>
        <dbReference type="PROSITE" id="PS51736"/>
    </source>
</evidence>
<organism evidence="3 4">
    <name type="scientific">Acidocella aromatica</name>
    <dbReference type="NCBI Taxonomy" id="1303579"/>
    <lineage>
        <taxon>Bacteria</taxon>
        <taxon>Pseudomonadati</taxon>
        <taxon>Pseudomonadota</taxon>
        <taxon>Alphaproteobacteria</taxon>
        <taxon>Acetobacterales</taxon>
        <taxon>Acidocellaceae</taxon>
        <taxon>Acidocella</taxon>
    </lineage>
</organism>
<dbReference type="PANTHER" id="PTHR30461:SF23">
    <property type="entry name" value="DNA RECOMBINASE-RELATED"/>
    <property type="match status" value="1"/>
</dbReference>
<feature type="domain" description="Resolvase/invertase-type recombinase catalytic" evidence="1">
    <location>
        <begin position="4"/>
        <end position="148"/>
    </location>
</feature>
<dbReference type="PROSITE" id="PS51737">
    <property type="entry name" value="RECOMBINASE_DNA_BIND"/>
    <property type="match status" value="1"/>
</dbReference>
<dbReference type="InterPro" id="IPR036162">
    <property type="entry name" value="Resolvase-like_N_sf"/>
</dbReference>
<dbReference type="Pfam" id="PF13408">
    <property type="entry name" value="Zn_ribbon_recom"/>
    <property type="match status" value="1"/>
</dbReference>
<dbReference type="PANTHER" id="PTHR30461">
    <property type="entry name" value="DNA-INVERTASE FROM LAMBDOID PROPHAGE"/>
    <property type="match status" value="1"/>
</dbReference>
<dbReference type="GO" id="GO:0003677">
    <property type="term" value="F:DNA binding"/>
    <property type="evidence" value="ECO:0007669"/>
    <property type="project" value="InterPro"/>
</dbReference>
<evidence type="ECO:0000313" key="4">
    <source>
        <dbReference type="Proteomes" id="UP000553706"/>
    </source>
</evidence>
<dbReference type="InterPro" id="IPR011109">
    <property type="entry name" value="DNA_bind_recombinase_dom"/>
</dbReference>
<accession>A0A840VFB3</accession>
<dbReference type="PROSITE" id="PS51736">
    <property type="entry name" value="RECOMBINASES_3"/>
    <property type="match status" value="1"/>
</dbReference>
<gene>
    <name evidence="3" type="ORF">HNP71_002768</name>
</gene>
<comment type="caution">
    <text evidence="3">The sequence shown here is derived from an EMBL/GenBank/DDBJ whole genome shotgun (WGS) entry which is preliminary data.</text>
</comment>
<evidence type="ECO:0000313" key="3">
    <source>
        <dbReference type="EMBL" id="MBB5374494.1"/>
    </source>
</evidence>
<dbReference type="EMBL" id="JACHFJ010000019">
    <property type="protein sequence ID" value="MBB5374494.1"/>
    <property type="molecule type" value="Genomic_DNA"/>
</dbReference>
<feature type="domain" description="Recombinase" evidence="2">
    <location>
        <begin position="152"/>
        <end position="295"/>
    </location>
</feature>
<protein>
    <submittedName>
        <fullName evidence="3">DNA invertase Pin-like site-specific DNA recombinase</fullName>
    </submittedName>
</protein>
<dbReference type="SMART" id="SM00857">
    <property type="entry name" value="Resolvase"/>
    <property type="match status" value="1"/>
</dbReference>
<dbReference type="GO" id="GO:0000150">
    <property type="term" value="F:DNA strand exchange activity"/>
    <property type="evidence" value="ECO:0007669"/>
    <property type="project" value="InterPro"/>
</dbReference>
<dbReference type="Pfam" id="PF07508">
    <property type="entry name" value="Recombinase"/>
    <property type="match status" value="1"/>
</dbReference>
<dbReference type="CDD" id="cd00338">
    <property type="entry name" value="Ser_Recombinase"/>
    <property type="match status" value="1"/>
</dbReference>
<dbReference type="Gene3D" id="3.40.50.1390">
    <property type="entry name" value="Resolvase, N-terminal catalytic domain"/>
    <property type="match status" value="1"/>
</dbReference>
<dbReference type="Proteomes" id="UP000553706">
    <property type="component" value="Unassembled WGS sequence"/>
</dbReference>
<name>A0A840VFB3_9PROT</name>
<dbReference type="InterPro" id="IPR050639">
    <property type="entry name" value="SSR_resolvase"/>
</dbReference>
<dbReference type="InterPro" id="IPR006119">
    <property type="entry name" value="Resolv_N"/>
</dbReference>
<dbReference type="SUPFAM" id="SSF53041">
    <property type="entry name" value="Resolvase-like"/>
    <property type="match status" value="1"/>
</dbReference>
<dbReference type="Pfam" id="PF00239">
    <property type="entry name" value="Resolvase"/>
    <property type="match status" value="1"/>
</dbReference>
<proteinExistence type="predicted"/>
<dbReference type="InterPro" id="IPR038109">
    <property type="entry name" value="DNA_bind_recomb_sf"/>
</dbReference>
<dbReference type="InterPro" id="IPR025827">
    <property type="entry name" value="Zn_ribbon_recom_dom"/>
</dbReference>
<dbReference type="AlphaFoldDB" id="A0A840VFB3"/>
<keyword evidence="4" id="KW-1185">Reference proteome</keyword>
<dbReference type="Gene3D" id="3.90.1750.20">
    <property type="entry name" value="Putative Large Serine Recombinase, Chain B, Domain 2"/>
    <property type="match status" value="1"/>
</dbReference>